<gene>
    <name evidence="9" type="ORF">ACFOUW_18095</name>
</gene>
<proteinExistence type="inferred from homology"/>
<dbReference type="PANTHER" id="PTHR30572">
    <property type="entry name" value="MEMBRANE COMPONENT OF TRANSPORTER-RELATED"/>
    <property type="match status" value="1"/>
</dbReference>
<feature type="transmembrane region" description="Helical" evidence="7">
    <location>
        <begin position="388"/>
        <end position="407"/>
    </location>
</feature>
<feature type="domain" description="ABC3 transporter permease C-terminal" evidence="8">
    <location>
        <begin position="250"/>
        <end position="370"/>
    </location>
</feature>
<dbReference type="InterPro" id="IPR003838">
    <property type="entry name" value="ABC3_permease_C"/>
</dbReference>
<evidence type="ECO:0000313" key="9">
    <source>
        <dbReference type="EMBL" id="MFC3762760.1"/>
    </source>
</evidence>
<evidence type="ECO:0000256" key="2">
    <source>
        <dbReference type="ARBA" id="ARBA00022475"/>
    </source>
</evidence>
<sequence>MRTVVLASIKGHGRRYVAGMLAIVLGVGFVAAALMVLSSANSALTKAAGAPFVKADLVVSANGDSLDENKVTKVDGVASVAGLDRPYLKASFGNGTVNWVQAGTVPASPDLRWEQLARGRFPTKADEIVVGKFAADDRQLALGSEVSIWGADGKAKQYEVVGISAGTSGRRWDNDVQLFGATATALGGEGGPSRVLVSAKEGVDVDQLRERLAAALGDTAQVNTGAEAAEAEALDVTGGFDVMGAVLLGFAAISVFVAGLVVSNTFTIVLAQRTRELALLRCVGANRRQVFRGVLLESFLVGTIASLVGVAVGTALAAITTLGVKQLGPDLQLGTLEVTASSVLIPIAVGLVTTVLAALLPASKATRVSPLAALRPDLAVSVRSRGGVVRLVIALVVLVGGAAGLKLGADSGALPLGIGGGLLSFFGILLLGPVLAPAVIRLVSLVTTSLGGVPARVASTNAVRNPGRTAATSTALLVGVTLIVMMSVGALTVERTTIKALAANFPLDIAVRAVGDTLPRSTIDAVEGVDGLSAQTVVTGAIGKVGEQDLQLFGIDPAAAATVLRSTDTFDGLRDGVAVLPEGIAEELGVKQGGSLTVSTPAGKGIFQVRVGGGFSEANGVVLTPRDLARVAPDAGEVAVWARASDSADLTKTVHGLESAIGVDGRIEGGAKMRAEYYDLMNILLLVATGLLAVAVLIALVGVGNTLSLSVLERTREQALLRALGLTKGQLRRTLAGEAVLVASVAIVLGIPLGLLYGFAGAATLVGQAVGGRMAYGVPYGTLALVAGVALVAGLLASVLPARRAVRVKPAAALAEE</sequence>
<evidence type="ECO:0000313" key="10">
    <source>
        <dbReference type="Proteomes" id="UP001595699"/>
    </source>
</evidence>
<dbReference type="InterPro" id="IPR050250">
    <property type="entry name" value="Macrolide_Exporter_MacB"/>
</dbReference>
<reference evidence="10" key="1">
    <citation type="journal article" date="2019" name="Int. J. Syst. Evol. Microbiol.">
        <title>The Global Catalogue of Microorganisms (GCM) 10K type strain sequencing project: providing services to taxonomists for standard genome sequencing and annotation.</title>
        <authorList>
            <consortium name="The Broad Institute Genomics Platform"/>
            <consortium name="The Broad Institute Genome Sequencing Center for Infectious Disease"/>
            <person name="Wu L."/>
            <person name="Ma J."/>
        </authorList>
    </citation>
    <scope>NUCLEOTIDE SEQUENCE [LARGE SCALE GENOMIC DNA]</scope>
    <source>
        <strain evidence="10">CGMCC 4.7241</strain>
    </source>
</reference>
<feature type="transmembrane region" description="Helical" evidence="7">
    <location>
        <begin position="739"/>
        <end position="766"/>
    </location>
</feature>
<feature type="transmembrane region" description="Helical" evidence="7">
    <location>
        <begin position="470"/>
        <end position="493"/>
    </location>
</feature>
<evidence type="ECO:0000256" key="5">
    <source>
        <dbReference type="ARBA" id="ARBA00023136"/>
    </source>
</evidence>
<dbReference type="EMBL" id="JBHRZH010000016">
    <property type="protein sequence ID" value="MFC3762760.1"/>
    <property type="molecule type" value="Genomic_DNA"/>
</dbReference>
<feature type="transmembrane region" description="Helical" evidence="7">
    <location>
        <begin position="778"/>
        <end position="800"/>
    </location>
</feature>
<evidence type="ECO:0000259" key="8">
    <source>
        <dbReference type="Pfam" id="PF02687"/>
    </source>
</evidence>
<protein>
    <submittedName>
        <fullName evidence="9">ABC transporter permease</fullName>
    </submittedName>
</protein>
<evidence type="ECO:0000256" key="7">
    <source>
        <dbReference type="SAM" id="Phobius"/>
    </source>
</evidence>
<keyword evidence="2" id="KW-1003">Cell membrane</keyword>
<evidence type="ECO:0000256" key="4">
    <source>
        <dbReference type="ARBA" id="ARBA00022989"/>
    </source>
</evidence>
<comment type="caution">
    <text evidence="9">The sequence shown here is derived from an EMBL/GenBank/DDBJ whole genome shotgun (WGS) entry which is preliminary data.</text>
</comment>
<feature type="transmembrane region" description="Helical" evidence="7">
    <location>
        <begin position="242"/>
        <end position="271"/>
    </location>
</feature>
<feature type="transmembrane region" description="Helical" evidence="7">
    <location>
        <begin position="683"/>
        <end position="703"/>
    </location>
</feature>
<accession>A0ABV7YFC9</accession>
<evidence type="ECO:0000256" key="1">
    <source>
        <dbReference type="ARBA" id="ARBA00004651"/>
    </source>
</evidence>
<dbReference type="RefSeq" id="WP_205122757.1">
    <property type="nucleotide sequence ID" value="NZ_JAFBCM010000001.1"/>
</dbReference>
<comment type="similarity">
    <text evidence="6">Belongs to the ABC-4 integral membrane protein family.</text>
</comment>
<evidence type="ECO:0000256" key="3">
    <source>
        <dbReference type="ARBA" id="ARBA00022692"/>
    </source>
</evidence>
<evidence type="ECO:0000256" key="6">
    <source>
        <dbReference type="ARBA" id="ARBA00038076"/>
    </source>
</evidence>
<dbReference type="Proteomes" id="UP001595699">
    <property type="component" value="Unassembled WGS sequence"/>
</dbReference>
<keyword evidence="5 7" id="KW-0472">Membrane</keyword>
<organism evidence="9 10">
    <name type="scientific">Tenggerimyces flavus</name>
    <dbReference type="NCBI Taxonomy" id="1708749"/>
    <lineage>
        <taxon>Bacteria</taxon>
        <taxon>Bacillati</taxon>
        <taxon>Actinomycetota</taxon>
        <taxon>Actinomycetes</taxon>
        <taxon>Propionibacteriales</taxon>
        <taxon>Nocardioidaceae</taxon>
        <taxon>Tenggerimyces</taxon>
    </lineage>
</organism>
<feature type="transmembrane region" description="Helical" evidence="7">
    <location>
        <begin position="339"/>
        <end position="360"/>
    </location>
</feature>
<name>A0ABV7YFC9_9ACTN</name>
<feature type="domain" description="ABC3 transporter permease C-terminal" evidence="8">
    <location>
        <begin position="691"/>
        <end position="809"/>
    </location>
</feature>
<feature type="transmembrane region" description="Helical" evidence="7">
    <location>
        <begin position="16"/>
        <end position="37"/>
    </location>
</feature>
<dbReference type="PANTHER" id="PTHR30572:SF4">
    <property type="entry name" value="ABC TRANSPORTER PERMEASE YTRF"/>
    <property type="match status" value="1"/>
</dbReference>
<keyword evidence="10" id="KW-1185">Reference proteome</keyword>
<feature type="transmembrane region" description="Helical" evidence="7">
    <location>
        <begin position="413"/>
        <end position="431"/>
    </location>
</feature>
<dbReference type="Pfam" id="PF02687">
    <property type="entry name" value="FtsX"/>
    <property type="match status" value="2"/>
</dbReference>
<comment type="subcellular location">
    <subcellularLocation>
        <location evidence="1">Cell membrane</location>
        <topology evidence="1">Multi-pass membrane protein</topology>
    </subcellularLocation>
</comment>
<keyword evidence="3 7" id="KW-0812">Transmembrane</keyword>
<feature type="transmembrane region" description="Helical" evidence="7">
    <location>
        <begin position="294"/>
        <end position="319"/>
    </location>
</feature>
<keyword evidence="4 7" id="KW-1133">Transmembrane helix</keyword>